<proteinExistence type="predicted"/>
<dbReference type="AlphaFoldDB" id="K0PSC9"/>
<dbReference type="CDD" id="cd00093">
    <property type="entry name" value="HTH_XRE"/>
    <property type="match status" value="1"/>
</dbReference>
<accession>K0PSC9</accession>
<dbReference type="Proteomes" id="UP000009319">
    <property type="component" value="Unassembled WGS sequence"/>
</dbReference>
<dbReference type="InterPro" id="IPR010982">
    <property type="entry name" value="Lambda_DNA-bd_dom_sf"/>
</dbReference>
<dbReference type="STRING" id="1211777.BN77_3762"/>
<comment type="caution">
    <text evidence="1">The sequence shown here is derived from an EMBL/GenBank/DDBJ whole genome shotgun (WGS) entry which is preliminary data.</text>
</comment>
<dbReference type="GO" id="GO:0003677">
    <property type="term" value="F:DNA binding"/>
    <property type="evidence" value="ECO:0007669"/>
    <property type="project" value="InterPro"/>
</dbReference>
<dbReference type="HOGENOM" id="CLU_1853614_0_0_5"/>
<reference evidence="1 2" key="1">
    <citation type="journal article" date="2013" name="Genome Announc.">
        <title>Draft Genome Sequence of Rhizobium mesoamericanum STM3625, a Nitrogen-Fixing Symbiont of Mimosa pudica Isolated in French Guiana (South America).</title>
        <authorList>
            <person name="Moulin L."/>
            <person name="Mornico D."/>
            <person name="Melkonian R."/>
            <person name="Klonowska A."/>
        </authorList>
    </citation>
    <scope>NUCLEOTIDE SEQUENCE [LARGE SCALE GENOMIC DNA]</scope>
    <source>
        <strain evidence="1 2">STM3625</strain>
    </source>
</reference>
<sequence length="138" mass="15267">MACETEPVLWARSFLDKNGAQTGACRWKNHSPLPTTVVIGVHSEDVKRFSLQAYSFFRAIMAALTPEANRAARAILKWSVRELAEKAGIAFSTVHRFETTGSATEATKEKIKAAYAAHGVEITNGDYTGARLRLKRDR</sequence>
<gene>
    <name evidence="1" type="ORF">BN77_3762</name>
</gene>
<dbReference type="Gene3D" id="1.10.260.40">
    <property type="entry name" value="lambda repressor-like DNA-binding domains"/>
    <property type="match status" value="1"/>
</dbReference>
<evidence type="ECO:0000313" key="2">
    <source>
        <dbReference type="Proteomes" id="UP000009319"/>
    </source>
</evidence>
<evidence type="ECO:0000313" key="1">
    <source>
        <dbReference type="EMBL" id="CCM76733.1"/>
    </source>
</evidence>
<evidence type="ECO:0008006" key="3">
    <source>
        <dbReference type="Google" id="ProtNLM"/>
    </source>
</evidence>
<organism evidence="1 2">
    <name type="scientific">Rhizobium mesoamericanum STM3625</name>
    <dbReference type="NCBI Taxonomy" id="1211777"/>
    <lineage>
        <taxon>Bacteria</taxon>
        <taxon>Pseudomonadati</taxon>
        <taxon>Pseudomonadota</taxon>
        <taxon>Alphaproteobacteria</taxon>
        <taxon>Hyphomicrobiales</taxon>
        <taxon>Rhizobiaceae</taxon>
        <taxon>Rhizobium/Agrobacterium group</taxon>
        <taxon>Rhizobium</taxon>
    </lineage>
</organism>
<protein>
    <recommendedName>
        <fullName evidence="3">HTH cro/C1-type domain-containing protein</fullName>
    </recommendedName>
</protein>
<dbReference type="SUPFAM" id="SSF47413">
    <property type="entry name" value="lambda repressor-like DNA-binding domains"/>
    <property type="match status" value="1"/>
</dbReference>
<dbReference type="EMBL" id="CANI01000025">
    <property type="protein sequence ID" value="CCM76733.1"/>
    <property type="molecule type" value="Genomic_DNA"/>
</dbReference>
<name>K0PSC9_9HYPH</name>
<dbReference type="InterPro" id="IPR001387">
    <property type="entry name" value="Cro/C1-type_HTH"/>
</dbReference>
<keyword evidence="2" id="KW-1185">Reference proteome</keyword>